<keyword evidence="5" id="KW-0238">DNA-binding</keyword>
<evidence type="ECO:0000256" key="1">
    <source>
        <dbReference type="ARBA" id="ARBA00008761"/>
    </source>
</evidence>
<dbReference type="NCBIfam" id="NF040570">
    <property type="entry name" value="guided_TnpB"/>
    <property type="match status" value="1"/>
</dbReference>
<evidence type="ECO:0000259" key="7">
    <source>
        <dbReference type="Pfam" id="PF01385"/>
    </source>
</evidence>
<dbReference type="Pfam" id="PF12323">
    <property type="entry name" value="HTH_OrfB_IS605"/>
    <property type="match status" value="1"/>
</dbReference>
<dbReference type="AlphaFoldDB" id="A0A6G9QSA2"/>
<keyword evidence="2" id="KW-0815">Transposition</keyword>
<feature type="domain" description="Cas12f1-like TNB" evidence="8">
    <location>
        <begin position="340"/>
        <end position="406"/>
    </location>
</feature>
<gene>
    <name evidence="10" type="ORF">HBH39_19450</name>
</gene>
<dbReference type="GO" id="GO:0046872">
    <property type="term" value="F:metal ion binding"/>
    <property type="evidence" value="ECO:0007669"/>
    <property type="project" value="UniProtKB-KW"/>
</dbReference>
<evidence type="ECO:0000256" key="4">
    <source>
        <dbReference type="ARBA" id="ARBA00022833"/>
    </source>
</evidence>
<dbReference type="Pfam" id="PF01385">
    <property type="entry name" value="OrfB_IS605"/>
    <property type="match status" value="1"/>
</dbReference>
<evidence type="ECO:0000256" key="3">
    <source>
        <dbReference type="ARBA" id="ARBA00022723"/>
    </source>
</evidence>
<accession>A0A6G9QSA2</accession>
<dbReference type="Proteomes" id="UP000502608">
    <property type="component" value="Plasmid pPN3F2_2"/>
</dbReference>
<dbReference type="InterPro" id="IPR021027">
    <property type="entry name" value="Transposase_put_HTH"/>
</dbReference>
<dbReference type="EMBL" id="CP050315">
    <property type="protein sequence ID" value="QIR16651.1"/>
    <property type="molecule type" value="Genomic_DNA"/>
</dbReference>
<keyword evidence="11" id="KW-1185">Reference proteome</keyword>
<dbReference type="GO" id="GO:0032196">
    <property type="term" value="P:transposition"/>
    <property type="evidence" value="ECO:0007669"/>
    <property type="project" value="UniProtKB-KW"/>
</dbReference>
<keyword evidence="4" id="KW-0862">Zinc</keyword>
<keyword evidence="10" id="KW-0614">Plasmid</keyword>
<evidence type="ECO:0000256" key="5">
    <source>
        <dbReference type="ARBA" id="ARBA00023125"/>
    </source>
</evidence>
<geneLocation type="plasmid" evidence="10 11">
    <name>pPN3F2_2</name>
</geneLocation>
<evidence type="ECO:0000313" key="10">
    <source>
        <dbReference type="EMBL" id="QIR16651.1"/>
    </source>
</evidence>
<sequence>MKIEKAYKFKLEPTPEQAERLAQMAGCGRVVFNDSLELILSIARKQSGIIDRKALYKHLNSLPLAERKALNNLFPSSASLNKQLTSWKKLDNRLWLSEAFNACLQQRQRDLVDKGIKRWVKGKSGFPVFRTRKLAHHSTMRFPEPKKQLRINHNHIKLPNKLGLVKYRNSREVEGELRNATVSLNAVGEWHISIMCLVDIELATHVQGGMAGIDMGIAKNMTLSTDFCGDNGVFEGVHSFRALQGKLAIQQKKLSRKVLGSANWKKQKLKVSKIHQRIANIRRDYQQKATTEICNNHAMIVCEALKVANMSKSAKGDSENHGKMVKQKAGLNKSILDEGWGELRRQLKYKMLWKGGVYAEVNPAYTSQICCCCGHKAKENRTTQSNFVCVDCGHSLNADKNAANNILNRYLSELEQAA</sequence>
<evidence type="ECO:0000313" key="11">
    <source>
        <dbReference type="Proteomes" id="UP000502608"/>
    </source>
</evidence>
<evidence type="ECO:0000259" key="8">
    <source>
        <dbReference type="Pfam" id="PF07282"/>
    </source>
</evidence>
<dbReference type="Pfam" id="PF07282">
    <property type="entry name" value="Cas12f1-like_TNB"/>
    <property type="match status" value="1"/>
</dbReference>
<dbReference type="GO" id="GO:0006310">
    <property type="term" value="P:DNA recombination"/>
    <property type="evidence" value="ECO:0007669"/>
    <property type="project" value="UniProtKB-KW"/>
</dbReference>
<keyword evidence="3" id="KW-0479">Metal-binding</keyword>
<feature type="domain" description="Probable transposase IS891/IS1136/IS1341" evidence="7">
    <location>
        <begin position="196"/>
        <end position="313"/>
    </location>
</feature>
<keyword evidence="6" id="KW-0233">DNA recombination</keyword>
<dbReference type="RefSeq" id="WP_167680479.1">
    <property type="nucleotide sequence ID" value="NZ_CP050315.1"/>
</dbReference>
<dbReference type="InterPro" id="IPR010095">
    <property type="entry name" value="Cas12f1-like_TNB"/>
</dbReference>
<feature type="domain" description="Transposase putative helix-turn-helix" evidence="9">
    <location>
        <begin position="1"/>
        <end position="38"/>
    </location>
</feature>
<evidence type="ECO:0000256" key="6">
    <source>
        <dbReference type="ARBA" id="ARBA00023172"/>
    </source>
</evidence>
<proteinExistence type="inferred from homology"/>
<name>A0A6G9QSA2_9GAMM</name>
<dbReference type="InterPro" id="IPR001959">
    <property type="entry name" value="Transposase"/>
</dbReference>
<evidence type="ECO:0000256" key="2">
    <source>
        <dbReference type="ARBA" id="ARBA00022578"/>
    </source>
</evidence>
<dbReference type="GO" id="GO:0003677">
    <property type="term" value="F:DNA binding"/>
    <property type="evidence" value="ECO:0007669"/>
    <property type="project" value="UniProtKB-KW"/>
</dbReference>
<dbReference type="KEGG" id="saes:HBH39_19450"/>
<reference evidence="10 11" key="1">
    <citation type="submission" date="2020-03" db="EMBL/GenBank/DDBJ databases">
        <title>Complete genome sequence of Shewanella sp.</title>
        <authorList>
            <person name="Kim Y.-S."/>
            <person name="Kim S.-J."/>
            <person name="Jung H.-K."/>
            <person name="Kim K.-H."/>
        </authorList>
    </citation>
    <scope>NUCLEOTIDE SEQUENCE [LARGE SCALE GENOMIC DNA]</scope>
    <source>
        <strain evidence="10 11">PN3F2</strain>
        <plasmid evidence="10 11">pPN3F2_2</plasmid>
    </source>
</reference>
<protein>
    <submittedName>
        <fullName evidence="10">Transposase</fullName>
    </submittedName>
</protein>
<evidence type="ECO:0000259" key="9">
    <source>
        <dbReference type="Pfam" id="PF12323"/>
    </source>
</evidence>
<organism evidence="10 11">
    <name type="scientific">Shewanella aestuarii</name>
    <dbReference type="NCBI Taxonomy" id="1028752"/>
    <lineage>
        <taxon>Bacteria</taxon>
        <taxon>Pseudomonadati</taxon>
        <taxon>Pseudomonadota</taxon>
        <taxon>Gammaproteobacteria</taxon>
        <taxon>Alteromonadales</taxon>
        <taxon>Shewanellaceae</taxon>
        <taxon>Shewanella</taxon>
    </lineage>
</organism>
<comment type="similarity">
    <text evidence="1">In the C-terminal section; belongs to the transposase 35 family.</text>
</comment>